<dbReference type="GO" id="GO:0005886">
    <property type="term" value="C:plasma membrane"/>
    <property type="evidence" value="ECO:0007669"/>
    <property type="project" value="UniProtKB-SubCell"/>
</dbReference>
<evidence type="ECO:0000313" key="8">
    <source>
        <dbReference type="EMBL" id="AES92638.1"/>
    </source>
</evidence>
<evidence type="ECO:0000256" key="6">
    <source>
        <dbReference type="ARBA" id="ARBA00023136"/>
    </source>
</evidence>
<evidence type="ECO:0000256" key="3">
    <source>
        <dbReference type="ARBA" id="ARBA00022475"/>
    </source>
</evidence>
<comment type="similarity">
    <text evidence="7">Belongs to the DVL/RTFL small polypeptides family.</text>
</comment>
<evidence type="ECO:0000256" key="4">
    <source>
        <dbReference type="ARBA" id="ARBA00022692"/>
    </source>
</evidence>
<evidence type="ECO:0000256" key="7">
    <source>
        <dbReference type="ARBA" id="ARBA00024340"/>
    </source>
</evidence>
<reference evidence="9" key="3">
    <citation type="submission" date="2015-04" db="UniProtKB">
        <authorList>
            <consortium name="EnsemblPlants"/>
        </authorList>
    </citation>
    <scope>IDENTIFICATION</scope>
    <source>
        <strain evidence="9">cv. Jemalong A17</strain>
    </source>
</reference>
<evidence type="ECO:0000256" key="2">
    <source>
        <dbReference type="ARBA" id="ARBA00022473"/>
    </source>
</evidence>
<protein>
    <submittedName>
        <fullName evidence="8">Rotundifolia-like protein</fullName>
    </submittedName>
</protein>
<dbReference type="EnsemblPlants" id="AES92638">
    <property type="protein sequence ID" value="AES92638"/>
    <property type="gene ID" value="MTR_4g132220"/>
</dbReference>
<evidence type="ECO:0000256" key="5">
    <source>
        <dbReference type="ARBA" id="ARBA00022989"/>
    </source>
</evidence>
<organism evidence="8 10">
    <name type="scientific">Medicago truncatula</name>
    <name type="common">Barrel medic</name>
    <name type="synonym">Medicago tribuloides</name>
    <dbReference type="NCBI Taxonomy" id="3880"/>
    <lineage>
        <taxon>Eukaryota</taxon>
        <taxon>Viridiplantae</taxon>
        <taxon>Streptophyta</taxon>
        <taxon>Embryophyta</taxon>
        <taxon>Tracheophyta</taxon>
        <taxon>Spermatophyta</taxon>
        <taxon>Magnoliopsida</taxon>
        <taxon>eudicotyledons</taxon>
        <taxon>Gunneridae</taxon>
        <taxon>Pentapetalae</taxon>
        <taxon>rosids</taxon>
        <taxon>fabids</taxon>
        <taxon>Fabales</taxon>
        <taxon>Fabaceae</taxon>
        <taxon>Papilionoideae</taxon>
        <taxon>50 kb inversion clade</taxon>
        <taxon>NPAAA clade</taxon>
        <taxon>Hologalegina</taxon>
        <taxon>IRL clade</taxon>
        <taxon>Trifolieae</taxon>
        <taxon>Medicago</taxon>
    </lineage>
</organism>
<dbReference type="GO" id="GO:0008285">
    <property type="term" value="P:negative regulation of cell population proliferation"/>
    <property type="evidence" value="ECO:0007669"/>
    <property type="project" value="InterPro"/>
</dbReference>
<dbReference type="AlphaFoldDB" id="G7JJ81"/>
<keyword evidence="10" id="KW-1185">Reference proteome</keyword>
<dbReference type="Proteomes" id="UP000002051">
    <property type="component" value="Chromosome 4"/>
</dbReference>
<sequence length="83" mass="9951">MDNSYSKTYPSNCEELANSSLKKRFLKRAKEERSRLYILKRCIIMLLCWHKYLLEKTTYEYTKFVNVVWPILLKGKAHAVPSY</sequence>
<dbReference type="eggNOG" id="ENOG502SEPH">
    <property type="taxonomic scope" value="Eukaryota"/>
</dbReference>
<reference evidence="8 10" key="1">
    <citation type="journal article" date="2011" name="Nature">
        <title>The Medicago genome provides insight into the evolution of rhizobial symbioses.</title>
        <authorList>
            <person name="Young N.D."/>
            <person name="Debelle F."/>
            <person name="Oldroyd G.E."/>
            <person name="Geurts R."/>
            <person name="Cannon S.B."/>
            <person name="Udvardi M.K."/>
            <person name="Benedito V.A."/>
            <person name="Mayer K.F."/>
            <person name="Gouzy J."/>
            <person name="Schoof H."/>
            <person name="Van de Peer Y."/>
            <person name="Proost S."/>
            <person name="Cook D.R."/>
            <person name="Meyers B.C."/>
            <person name="Spannagl M."/>
            <person name="Cheung F."/>
            <person name="De Mita S."/>
            <person name="Krishnakumar V."/>
            <person name="Gundlach H."/>
            <person name="Zhou S."/>
            <person name="Mudge J."/>
            <person name="Bharti A.K."/>
            <person name="Murray J.D."/>
            <person name="Naoumkina M.A."/>
            <person name="Rosen B."/>
            <person name="Silverstein K.A."/>
            <person name="Tang H."/>
            <person name="Rombauts S."/>
            <person name="Zhao P.X."/>
            <person name="Zhou P."/>
            <person name="Barbe V."/>
            <person name="Bardou P."/>
            <person name="Bechner M."/>
            <person name="Bellec A."/>
            <person name="Berger A."/>
            <person name="Berges H."/>
            <person name="Bidwell S."/>
            <person name="Bisseling T."/>
            <person name="Choisne N."/>
            <person name="Couloux A."/>
            <person name="Denny R."/>
            <person name="Deshpande S."/>
            <person name="Dai X."/>
            <person name="Doyle J.J."/>
            <person name="Dudez A.M."/>
            <person name="Farmer A.D."/>
            <person name="Fouteau S."/>
            <person name="Franken C."/>
            <person name="Gibelin C."/>
            <person name="Gish J."/>
            <person name="Goldstein S."/>
            <person name="Gonzalez A.J."/>
            <person name="Green P.J."/>
            <person name="Hallab A."/>
            <person name="Hartog M."/>
            <person name="Hua A."/>
            <person name="Humphray S.J."/>
            <person name="Jeong D.H."/>
            <person name="Jing Y."/>
            <person name="Jocker A."/>
            <person name="Kenton S.M."/>
            <person name="Kim D.J."/>
            <person name="Klee K."/>
            <person name="Lai H."/>
            <person name="Lang C."/>
            <person name="Lin S."/>
            <person name="Macmil S.L."/>
            <person name="Magdelenat G."/>
            <person name="Matthews L."/>
            <person name="McCorrison J."/>
            <person name="Monaghan E.L."/>
            <person name="Mun J.H."/>
            <person name="Najar F.Z."/>
            <person name="Nicholson C."/>
            <person name="Noirot C."/>
            <person name="O'Bleness M."/>
            <person name="Paule C.R."/>
            <person name="Poulain J."/>
            <person name="Prion F."/>
            <person name="Qin B."/>
            <person name="Qu C."/>
            <person name="Retzel E.F."/>
            <person name="Riddle C."/>
            <person name="Sallet E."/>
            <person name="Samain S."/>
            <person name="Samson N."/>
            <person name="Sanders I."/>
            <person name="Saurat O."/>
            <person name="Scarpelli C."/>
            <person name="Schiex T."/>
            <person name="Segurens B."/>
            <person name="Severin A.J."/>
            <person name="Sherrier D.J."/>
            <person name="Shi R."/>
            <person name="Sims S."/>
            <person name="Singer S.R."/>
            <person name="Sinharoy S."/>
            <person name="Sterck L."/>
            <person name="Viollet A."/>
            <person name="Wang B.B."/>
            <person name="Wang K."/>
            <person name="Wang M."/>
            <person name="Wang X."/>
            <person name="Warfsmann J."/>
            <person name="Weissenbach J."/>
            <person name="White D.D."/>
            <person name="White J.D."/>
            <person name="Wiley G.B."/>
            <person name="Wincker P."/>
            <person name="Xing Y."/>
            <person name="Yang L."/>
            <person name="Yao Z."/>
            <person name="Ying F."/>
            <person name="Zhai J."/>
            <person name="Zhou L."/>
            <person name="Zuber A."/>
            <person name="Denarie J."/>
            <person name="Dixon R.A."/>
            <person name="May G.D."/>
            <person name="Schwartz D.C."/>
            <person name="Rogers J."/>
            <person name="Quetier F."/>
            <person name="Town C.D."/>
            <person name="Roe B.A."/>
        </authorList>
    </citation>
    <scope>NUCLEOTIDE SEQUENCE [LARGE SCALE GENOMIC DNA]</scope>
    <source>
        <strain evidence="8">A17</strain>
        <strain evidence="9 10">cv. Jemalong A17</strain>
    </source>
</reference>
<reference evidence="8 10" key="2">
    <citation type="journal article" date="2014" name="BMC Genomics">
        <title>An improved genome release (version Mt4.0) for the model legume Medicago truncatula.</title>
        <authorList>
            <person name="Tang H."/>
            <person name="Krishnakumar V."/>
            <person name="Bidwell S."/>
            <person name="Rosen B."/>
            <person name="Chan A."/>
            <person name="Zhou S."/>
            <person name="Gentzbittel L."/>
            <person name="Childs K.L."/>
            <person name="Yandell M."/>
            <person name="Gundlach H."/>
            <person name="Mayer K.F."/>
            <person name="Schwartz D.C."/>
            <person name="Town C.D."/>
        </authorList>
    </citation>
    <scope>GENOME REANNOTATION</scope>
    <source>
        <strain evidence="9 10">cv. Jemalong A17</strain>
    </source>
</reference>
<keyword evidence="4" id="KW-0812">Transmembrane</keyword>
<keyword evidence="2" id="KW-0217">Developmental protein</keyword>
<dbReference type="HOGENOM" id="CLU_2546070_0_0_1"/>
<evidence type="ECO:0000313" key="9">
    <source>
        <dbReference type="EnsemblPlants" id="AES92638"/>
    </source>
</evidence>
<comment type="subcellular location">
    <subcellularLocation>
        <location evidence="1">Cell membrane</location>
        <topology evidence="1">Single-pass membrane protein</topology>
    </subcellularLocation>
</comment>
<name>G7JJ81_MEDTR</name>
<dbReference type="PaxDb" id="3880-AES92638"/>
<keyword evidence="5" id="KW-1133">Transmembrane helix</keyword>
<dbReference type="Pfam" id="PF08137">
    <property type="entry name" value="DVL"/>
    <property type="match status" value="1"/>
</dbReference>
<dbReference type="InterPro" id="IPR051525">
    <property type="entry name" value="DVL_RTFL_regulatory"/>
</dbReference>
<accession>G7JJ81</accession>
<dbReference type="EMBL" id="CM001220">
    <property type="protein sequence ID" value="AES92638.1"/>
    <property type="molecule type" value="Genomic_DNA"/>
</dbReference>
<evidence type="ECO:0000313" key="10">
    <source>
        <dbReference type="Proteomes" id="UP000002051"/>
    </source>
</evidence>
<dbReference type="PANTHER" id="PTHR33102">
    <property type="entry name" value="DVL19-RELATED-RELATED"/>
    <property type="match status" value="1"/>
</dbReference>
<dbReference type="InterPro" id="IPR012552">
    <property type="entry name" value="DVL"/>
</dbReference>
<dbReference type="GO" id="GO:0048367">
    <property type="term" value="P:shoot system development"/>
    <property type="evidence" value="ECO:0007669"/>
    <property type="project" value="UniProtKB-ARBA"/>
</dbReference>
<evidence type="ECO:0000256" key="1">
    <source>
        <dbReference type="ARBA" id="ARBA00004162"/>
    </source>
</evidence>
<keyword evidence="6" id="KW-0472">Membrane</keyword>
<gene>
    <name evidence="8" type="ordered locus">MTR_4g132220</name>
</gene>
<proteinExistence type="inferred from homology"/>
<keyword evidence="3" id="KW-1003">Cell membrane</keyword>